<protein>
    <submittedName>
        <fullName evidence="2">Uncharacterized protein</fullName>
    </submittedName>
</protein>
<proteinExistence type="predicted"/>
<keyword evidence="3" id="KW-1185">Reference proteome</keyword>
<feature type="compositionally biased region" description="Basic and acidic residues" evidence="1">
    <location>
        <begin position="126"/>
        <end position="135"/>
    </location>
</feature>
<gene>
    <name evidence="2" type="ORF">ASPGLDRAFT_43113</name>
</gene>
<dbReference type="GeneID" id="34462005"/>
<dbReference type="Proteomes" id="UP000184300">
    <property type="component" value="Unassembled WGS sequence"/>
</dbReference>
<name>A0A1L9VVT6_ASPGL</name>
<evidence type="ECO:0000313" key="3">
    <source>
        <dbReference type="Proteomes" id="UP000184300"/>
    </source>
</evidence>
<dbReference type="EMBL" id="KV878890">
    <property type="protein sequence ID" value="OJJ88020.1"/>
    <property type="molecule type" value="Genomic_DNA"/>
</dbReference>
<feature type="region of interest" description="Disordered" evidence="1">
    <location>
        <begin position="99"/>
        <end position="135"/>
    </location>
</feature>
<dbReference type="OrthoDB" id="4716584at2759"/>
<reference evidence="3" key="1">
    <citation type="journal article" date="2017" name="Genome Biol.">
        <title>Comparative genomics reveals high biological diversity and specific adaptations in the industrially and medically important fungal genus Aspergillus.</title>
        <authorList>
            <person name="de Vries R.P."/>
            <person name="Riley R."/>
            <person name="Wiebenga A."/>
            <person name="Aguilar-Osorio G."/>
            <person name="Amillis S."/>
            <person name="Uchima C.A."/>
            <person name="Anderluh G."/>
            <person name="Asadollahi M."/>
            <person name="Askin M."/>
            <person name="Barry K."/>
            <person name="Battaglia E."/>
            <person name="Bayram O."/>
            <person name="Benocci T."/>
            <person name="Braus-Stromeyer S.A."/>
            <person name="Caldana C."/>
            <person name="Canovas D."/>
            <person name="Cerqueira G.C."/>
            <person name="Chen F."/>
            <person name="Chen W."/>
            <person name="Choi C."/>
            <person name="Clum A."/>
            <person name="Dos Santos R.A."/>
            <person name="Damasio A.R."/>
            <person name="Diallinas G."/>
            <person name="Emri T."/>
            <person name="Fekete E."/>
            <person name="Flipphi M."/>
            <person name="Freyberg S."/>
            <person name="Gallo A."/>
            <person name="Gournas C."/>
            <person name="Habgood R."/>
            <person name="Hainaut M."/>
            <person name="Harispe M.L."/>
            <person name="Henrissat B."/>
            <person name="Hilden K.S."/>
            <person name="Hope R."/>
            <person name="Hossain A."/>
            <person name="Karabika E."/>
            <person name="Karaffa L."/>
            <person name="Karanyi Z."/>
            <person name="Krasevec N."/>
            <person name="Kuo A."/>
            <person name="Kusch H."/>
            <person name="LaButti K."/>
            <person name="Lagendijk E.L."/>
            <person name="Lapidus A."/>
            <person name="Levasseur A."/>
            <person name="Lindquist E."/>
            <person name="Lipzen A."/>
            <person name="Logrieco A.F."/>
            <person name="MacCabe A."/>
            <person name="Maekelae M.R."/>
            <person name="Malavazi I."/>
            <person name="Melin P."/>
            <person name="Meyer V."/>
            <person name="Mielnichuk N."/>
            <person name="Miskei M."/>
            <person name="Molnar A.P."/>
            <person name="Mule G."/>
            <person name="Ngan C.Y."/>
            <person name="Orejas M."/>
            <person name="Orosz E."/>
            <person name="Ouedraogo J.P."/>
            <person name="Overkamp K.M."/>
            <person name="Park H.-S."/>
            <person name="Perrone G."/>
            <person name="Piumi F."/>
            <person name="Punt P.J."/>
            <person name="Ram A.F."/>
            <person name="Ramon A."/>
            <person name="Rauscher S."/>
            <person name="Record E."/>
            <person name="Riano-Pachon D.M."/>
            <person name="Robert V."/>
            <person name="Roehrig J."/>
            <person name="Ruller R."/>
            <person name="Salamov A."/>
            <person name="Salih N.S."/>
            <person name="Samson R.A."/>
            <person name="Sandor E."/>
            <person name="Sanguinetti M."/>
            <person name="Schuetze T."/>
            <person name="Sepcic K."/>
            <person name="Shelest E."/>
            <person name="Sherlock G."/>
            <person name="Sophianopoulou V."/>
            <person name="Squina F.M."/>
            <person name="Sun H."/>
            <person name="Susca A."/>
            <person name="Todd R.B."/>
            <person name="Tsang A."/>
            <person name="Unkles S.E."/>
            <person name="van de Wiele N."/>
            <person name="van Rossen-Uffink D."/>
            <person name="Oliveira J.V."/>
            <person name="Vesth T.C."/>
            <person name="Visser J."/>
            <person name="Yu J.-H."/>
            <person name="Zhou M."/>
            <person name="Andersen M.R."/>
            <person name="Archer D.B."/>
            <person name="Baker S.E."/>
            <person name="Benoit I."/>
            <person name="Brakhage A.A."/>
            <person name="Braus G.H."/>
            <person name="Fischer R."/>
            <person name="Frisvad J.C."/>
            <person name="Goldman G.H."/>
            <person name="Houbraken J."/>
            <person name="Oakley B."/>
            <person name="Pocsi I."/>
            <person name="Scazzocchio C."/>
            <person name="Seiboth B."/>
            <person name="vanKuyk P.A."/>
            <person name="Wortman J."/>
            <person name="Dyer P.S."/>
            <person name="Grigoriev I.V."/>
        </authorList>
    </citation>
    <scope>NUCLEOTIDE SEQUENCE [LARGE SCALE GENOMIC DNA]</scope>
    <source>
        <strain evidence="3">CBS 516.65</strain>
    </source>
</reference>
<feature type="compositionally biased region" description="Low complexity" evidence="1">
    <location>
        <begin position="103"/>
        <end position="121"/>
    </location>
</feature>
<evidence type="ECO:0000256" key="1">
    <source>
        <dbReference type="SAM" id="MobiDB-lite"/>
    </source>
</evidence>
<feature type="region of interest" description="Disordered" evidence="1">
    <location>
        <begin position="357"/>
        <end position="380"/>
    </location>
</feature>
<evidence type="ECO:0000313" key="2">
    <source>
        <dbReference type="EMBL" id="OJJ88020.1"/>
    </source>
</evidence>
<accession>A0A1L9VVT6</accession>
<dbReference type="RefSeq" id="XP_022404703.1">
    <property type="nucleotide sequence ID" value="XM_022545744.1"/>
</dbReference>
<sequence>MRMNYRRVQFEPKPFFPTHNFTPAIPPRRFTPQLIETARRSFRRDTSYDRYHSDPPKLQAEDTYIDTVGDQSSCSSLAHRGIQKSYPVNISSLSEITSDYSEDSSGLGLPSLSSSASTNDSINQPKLEEQRRESCDEQSSAYLLSLAAQSTNKQLKEQTFAAFPDEQVSQNISHSSIDTSYNGKPVPYTEKERIATSHGTSSDDLSRKFQHICRRHMGEAKSKGLAMVEAKEGGTSTAVHQVIDTVREIQDDVDEDWQSGVTVTCPTSPPLLGNDIVFPRSLSPERTINDIGNATRHQRINVDQPCQDHGGLWSANLNVGDNRGDGLWMGTCRRGSESDGNLHELILTESIIPVRGHKDESSASSDVTSEYGDRHPFHPSIRHRYTDDVDRKLNPQDEFNDEIHDGFVTQIYNYLSLGYPCVAHCYDHELSRISSIPVNDLRQDDLHTDSKGYVGVIEGTPGSIWSTGQTCMRWLALRVYIQEWTRQQPWVAEDDSDIIEAWGEWEY</sequence>
<dbReference type="VEuPathDB" id="FungiDB:ASPGLDRAFT_43113"/>
<organism evidence="2 3">
    <name type="scientific">Aspergillus glaucus CBS 516.65</name>
    <dbReference type="NCBI Taxonomy" id="1160497"/>
    <lineage>
        <taxon>Eukaryota</taxon>
        <taxon>Fungi</taxon>
        <taxon>Dikarya</taxon>
        <taxon>Ascomycota</taxon>
        <taxon>Pezizomycotina</taxon>
        <taxon>Eurotiomycetes</taxon>
        <taxon>Eurotiomycetidae</taxon>
        <taxon>Eurotiales</taxon>
        <taxon>Aspergillaceae</taxon>
        <taxon>Aspergillus</taxon>
        <taxon>Aspergillus subgen. Aspergillus</taxon>
    </lineage>
</organism>
<dbReference type="AlphaFoldDB" id="A0A1L9VVT6"/>